<dbReference type="GO" id="GO:0016787">
    <property type="term" value="F:hydrolase activity"/>
    <property type="evidence" value="ECO:0007669"/>
    <property type="project" value="UniProtKB-KW"/>
</dbReference>
<evidence type="ECO:0000313" key="5">
    <source>
        <dbReference type="Proteomes" id="UP000184394"/>
    </source>
</evidence>
<dbReference type="InterPro" id="IPR050272">
    <property type="entry name" value="Isochorismatase-like_hydrls"/>
</dbReference>
<accession>A0A1M7M2Z0</accession>
<dbReference type="Gene3D" id="3.40.50.850">
    <property type="entry name" value="Isochorismatase-like"/>
    <property type="match status" value="1"/>
</dbReference>
<evidence type="ECO:0000313" key="4">
    <source>
        <dbReference type="EMBL" id="SHM84937.1"/>
    </source>
</evidence>
<dbReference type="InterPro" id="IPR000868">
    <property type="entry name" value="Isochorismatase-like_dom"/>
</dbReference>
<proteinExistence type="inferred from homology"/>
<dbReference type="PANTHER" id="PTHR43540">
    <property type="entry name" value="PEROXYUREIDOACRYLATE/UREIDOACRYLATE AMIDOHYDROLASE-RELATED"/>
    <property type="match status" value="1"/>
</dbReference>
<dbReference type="Pfam" id="PF00857">
    <property type="entry name" value="Isochorismatase"/>
    <property type="match status" value="1"/>
</dbReference>
<evidence type="ECO:0000259" key="3">
    <source>
        <dbReference type="Pfam" id="PF00857"/>
    </source>
</evidence>
<dbReference type="InterPro" id="IPR036380">
    <property type="entry name" value="Isochorismatase-like_sf"/>
</dbReference>
<dbReference type="AlphaFoldDB" id="A0A1M7M2Z0"/>
<keyword evidence="2" id="KW-0378">Hydrolase</keyword>
<dbReference type="SUPFAM" id="SSF52499">
    <property type="entry name" value="Isochorismatase-like hydrolases"/>
    <property type="match status" value="1"/>
</dbReference>
<reference evidence="4 5" key="1">
    <citation type="submission" date="2016-11" db="EMBL/GenBank/DDBJ databases">
        <authorList>
            <person name="Jaros S."/>
            <person name="Januszkiewicz K."/>
            <person name="Wedrychowicz H."/>
        </authorList>
    </citation>
    <scope>NUCLEOTIDE SEQUENCE [LARGE SCALE GENOMIC DNA]</scope>
    <source>
        <strain evidence="4 5">Y1</strain>
    </source>
</reference>
<dbReference type="OrthoDB" id="9785724at2"/>
<dbReference type="RefSeq" id="WP_072952222.1">
    <property type="nucleotide sequence ID" value="NZ_FRCT01000018.1"/>
</dbReference>
<evidence type="ECO:0000256" key="1">
    <source>
        <dbReference type="ARBA" id="ARBA00006336"/>
    </source>
</evidence>
<comment type="similarity">
    <text evidence="1">Belongs to the isochorismatase family.</text>
</comment>
<protein>
    <submittedName>
        <fullName evidence="4">Nicotinamidase-related amidase</fullName>
    </submittedName>
</protein>
<sequence>MKNCLVIVDLQNGFINENTAHLPHKIAEFISSHDCFDSIVATRYCNTSETACFRFGGWKECMSGTLASELVSDITPYVMRSFDKTTYSGLTSEFRNFIKNECFDKMYFCGVNTDCCVLATVFSCYDSVQDCAVISDLCASTLGEEKHRNAIDLLKDNITAERVVGSCNIP</sequence>
<gene>
    <name evidence="4" type="ORF">SAMN04487860_11821</name>
</gene>
<organism evidence="4 5">
    <name type="scientific">Ruminococcus flavefaciens</name>
    <dbReference type="NCBI Taxonomy" id="1265"/>
    <lineage>
        <taxon>Bacteria</taxon>
        <taxon>Bacillati</taxon>
        <taxon>Bacillota</taxon>
        <taxon>Clostridia</taxon>
        <taxon>Eubacteriales</taxon>
        <taxon>Oscillospiraceae</taxon>
        <taxon>Ruminococcus</taxon>
    </lineage>
</organism>
<dbReference type="EMBL" id="FRCT01000018">
    <property type="protein sequence ID" value="SHM84937.1"/>
    <property type="molecule type" value="Genomic_DNA"/>
</dbReference>
<evidence type="ECO:0000256" key="2">
    <source>
        <dbReference type="ARBA" id="ARBA00022801"/>
    </source>
</evidence>
<dbReference type="Proteomes" id="UP000184394">
    <property type="component" value="Unassembled WGS sequence"/>
</dbReference>
<feature type="domain" description="Isochorismatase-like" evidence="3">
    <location>
        <begin position="4"/>
        <end position="156"/>
    </location>
</feature>
<name>A0A1M7M2Z0_RUMFL</name>